<keyword evidence="3 9" id="KW-0808">Transferase</keyword>
<comment type="caution">
    <text evidence="9">The sequence shown here is derived from an EMBL/GenBank/DDBJ whole genome shotgun (WGS) entry which is preliminary data.</text>
</comment>
<keyword evidence="6 7" id="KW-0472">Membrane</keyword>
<feature type="transmembrane region" description="Helical" evidence="7">
    <location>
        <begin position="12"/>
        <end position="34"/>
    </location>
</feature>
<dbReference type="RefSeq" id="WP_123134885.1">
    <property type="nucleotide sequence ID" value="NZ_RJJE01000017.1"/>
</dbReference>
<dbReference type="GO" id="GO:0016780">
    <property type="term" value="F:phosphotransferase activity, for other substituted phosphate groups"/>
    <property type="evidence" value="ECO:0007669"/>
    <property type="project" value="TreeGrafter"/>
</dbReference>
<evidence type="ECO:0000256" key="3">
    <source>
        <dbReference type="ARBA" id="ARBA00022679"/>
    </source>
</evidence>
<dbReference type="Gene3D" id="3.40.50.720">
    <property type="entry name" value="NAD(P)-binding Rossmann-like Domain"/>
    <property type="match status" value="1"/>
</dbReference>
<dbReference type="PANTHER" id="PTHR30576:SF20">
    <property type="entry name" value="QUINOVOSAMINEPHOSPHOTRANSFERAE-RELATED"/>
    <property type="match status" value="1"/>
</dbReference>
<keyword evidence="10" id="KW-1185">Reference proteome</keyword>
<proteinExistence type="inferred from homology"/>
<dbReference type="GO" id="GO:0016020">
    <property type="term" value="C:membrane"/>
    <property type="evidence" value="ECO:0007669"/>
    <property type="project" value="UniProtKB-SubCell"/>
</dbReference>
<evidence type="ECO:0000256" key="1">
    <source>
        <dbReference type="ARBA" id="ARBA00004141"/>
    </source>
</evidence>
<evidence type="ECO:0000256" key="4">
    <source>
        <dbReference type="ARBA" id="ARBA00022692"/>
    </source>
</evidence>
<evidence type="ECO:0000256" key="2">
    <source>
        <dbReference type="ARBA" id="ARBA00006464"/>
    </source>
</evidence>
<comment type="subcellular location">
    <subcellularLocation>
        <location evidence="1">Membrane</location>
        <topology evidence="1">Multi-pass membrane protein</topology>
    </subcellularLocation>
</comment>
<protein>
    <submittedName>
        <fullName evidence="9">Sugar transferase</fullName>
    </submittedName>
</protein>
<evidence type="ECO:0000256" key="7">
    <source>
        <dbReference type="SAM" id="Phobius"/>
    </source>
</evidence>
<evidence type="ECO:0000313" key="9">
    <source>
        <dbReference type="EMBL" id="RNI28421.1"/>
    </source>
</evidence>
<keyword evidence="4 7" id="KW-0812">Transmembrane</keyword>
<evidence type="ECO:0000259" key="8">
    <source>
        <dbReference type="Pfam" id="PF02397"/>
    </source>
</evidence>
<dbReference type="OrthoDB" id="9808602at2"/>
<reference evidence="9 10" key="1">
    <citation type="submission" date="2018-11" db="EMBL/GenBank/DDBJ databases">
        <title>Rufibacter latericius sp. nov., isolated from water in Baiyang Lake.</title>
        <authorList>
            <person name="Yang Y."/>
        </authorList>
    </citation>
    <scope>NUCLEOTIDE SEQUENCE [LARGE SCALE GENOMIC DNA]</scope>
    <source>
        <strain evidence="9 10">MCC P1</strain>
    </source>
</reference>
<dbReference type="InterPro" id="IPR003362">
    <property type="entry name" value="Bact_transf"/>
</dbReference>
<dbReference type="Pfam" id="PF13727">
    <property type="entry name" value="CoA_binding_3"/>
    <property type="match status" value="1"/>
</dbReference>
<organism evidence="9 10">
    <name type="scientific">Rufibacter immobilis</name>
    <dbReference type="NCBI Taxonomy" id="1348778"/>
    <lineage>
        <taxon>Bacteria</taxon>
        <taxon>Pseudomonadati</taxon>
        <taxon>Bacteroidota</taxon>
        <taxon>Cytophagia</taxon>
        <taxon>Cytophagales</taxon>
        <taxon>Hymenobacteraceae</taxon>
        <taxon>Rufibacter</taxon>
    </lineage>
</organism>
<evidence type="ECO:0000256" key="5">
    <source>
        <dbReference type="ARBA" id="ARBA00022989"/>
    </source>
</evidence>
<keyword evidence="5 7" id="KW-1133">Transmembrane helix</keyword>
<comment type="similarity">
    <text evidence="2">Belongs to the bacterial sugar transferase family.</text>
</comment>
<sequence>MPLPRNLHIYKVVLGDFIAAFLAWTVFYFSNTYLFVDLATSFTQEFVVRSFMIASSWVILYALLGRYRNIYRLSRFKEVVLLAGISLGGAMVIYLAFLFEDPDVNRFHIYTKPIGTYFLLHFLFSFVIKTAVLSHLKKLVFNGKIYFNTVVVGSSANAREVYDELESNNRHLGMRIVGFVQSELSQPHSFQEQIPSLGSFHTLPSVITEYEIQEVIIAIEPSEHKLIEQILSSLEGENVRISILPDVYQILLGSVKVAHLFGTPLIEMKRDLMPFWQELLKRFIDLAASVLILVFLSPLYAFLAIMVKISSPGPVFFKQERVGWQGKPFYIYKFRSMYTDAEKTGPALSSDDDPRVTKFGRFMRKVRLDELPQFYNVLKGDMSLVGPRPERQYFIDLITEQAPHYKHLQRVRPGITSLGQVKFGYAQNVQEMVRRLKYDILYIENMSLAMDFRVMLYTIKIIIQGRGK</sequence>
<dbReference type="Pfam" id="PF02397">
    <property type="entry name" value="Bac_transf"/>
    <property type="match status" value="1"/>
</dbReference>
<dbReference type="InterPro" id="IPR017475">
    <property type="entry name" value="EPS_sugar_tfrase"/>
</dbReference>
<name>A0A3M9MSD6_9BACT</name>
<feature type="transmembrane region" description="Helical" evidence="7">
    <location>
        <begin position="79"/>
        <end position="97"/>
    </location>
</feature>
<dbReference type="PANTHER" id="PTHR30576">
    <property type="entry name" value="COLANIC BIOSYNTHESIS UDP-GLUCOSE LIPID CARRIER TRANSFERASE"/>
    <property type="match status" value="1"/>
</dbReference>
<gene>
    <name evidence="9" type="ORF">EFA69_16765</name>
</gene>
<dbReference type="AlphaFoldDB" id="A0A3M9MSD6"/>
<feature type="transmembrane region" description="Helical" evidence="7">
    <location>
        <begin position="283"/>
        <end position="307"/>
    </location>
</feature>
<evidence type="ECO:0000313" key="10">
    <source>
        <dbReference type="Proteomes" id="UP000271010"/>
    </source>
</evidence>
<accession>A0A3M9MSD6</accession>
<dbReference type="Proteomes" id="UP000271010">
    <property type="component" value="Unassembled WGS sequence"/>
</dbReference>
<feature type="domain" description="Bacterial sugar transferase" evidence="8">
    <location>
        <begin position="281"/>
        <end position="463"/>
    </location>
</feature>
<dbReference type="NCBIfam" id="TIGR03025">
    <property type="entry name" value="EPS_sugtrans"/>
    <property type="match status" value="1"/>
</dbReference>
<dbReference type="EMBL" id="RJJE01000017">
    <property type="protein sequence ID" value="RNI28421.1"/>
    <property type="molecule type" value="Genomic_DNA"/>
</dbReference>
<evidence type="ECO:0000256" key="6">
    <source>
        <dbReference type="ARBA" id="ARBA00023136"/>
    </source>
</evidence>
<feature type="transmembrane region" description="Helical" evidence="7">
    <location>
        <begin position="117"/>
        <end position="136"/>
    </location>
</feature>
<feature type="transmembrane region" description="Helical" evidence="7">
    <location>
        <begin position="46"/>
        <end position="67"/>
    </location>
</feature>